<dbReference type="GO" id="GO:0042744">
    <property type="term" value="P:hydrogen peroxide catabolic process"/>
    <property type="evidence" value="ECO:0007669"/>
    <property type="project" value="UniProtKB-KW"/>
</dbReference>
<dbReference type="GO" id="GO:0020037">
    <property type="term" value="F:heme binding"/>
    <property type="evidence" value="ECO:0007669"/>
    <property type="project" value="InterPro"/>
</dbReference>
<dbReference type="Pfam" id="PF00141">
    <property type="entry name" value="peroxidase"/>
    <property type="match status" value="2"/>
</dbReference>
<dbReference type="OrthoDB" id="9759743at2"/>
<reference evidence="14" key="1">
    <citation type="journal article" date="2014" name="Stand. Genomic Sci.">
        <title>Genome sequence of the exopolysaccharide-producing Salipiger mucosus type strain (DSM 16094(T)), a moderately halophilic member of the Roseobacter clade.</title>
        <authorList>
            <person name="Riedel T."/>
            <person name="Spring S."/>
            <person name="Fiebig A."/>
            <person name="Petersen J."/>
            <person name="Kyrpides N.C."/>
            <person name="Goker M."/>
            <person name="Klenk H.P."/>
        </authorList>
    </citation>
    <scope>NUCLEOTIDE SEQUENCE [LARGE SCALE GENOMIC DNA]</scope>
    <source>
        <strain evidence="14">DSM 16094</strain>
    </source>
</reference>
<dbReference type="eggNOG" id="COG0376">
    <property type="taxonomic scope" value="Bacteria"/>
</dbReference>
<feature type="cross-link" description="Tryptophyl-tyrosyl-methioninium (Tyr-Met) (with Trp-98)" evidence="10">
    <location>
        <begin position="226"/>
        <end position="252"/>
    </location>
</feature>
<dbReference type="FunFam" id="1.10.420.10:FF:000004">
    <property type="entry name" value="Catalase-peroxidase"/>
    <property type="match status" value="1"/>
</dbReference>
<evidence type="ECO:0000313" key="13">
    <source>
        <dbReference type="EMBL" id="EPX75613.1"/>
    </source>
</evidence>
<comment type="subunit">
    <text evidence="10">Homodimer or homotetramer.</text>
</comment>
<feature type="active site" description="Proton acceptor" evidence="10">
    <location>
        <position position="99"/>
    </location>
</feature>
<feature type="binding site" description="axial binding residue" evidence="10">
    <location>
        <position position="267"/>
    </location>
    <ligand>
        <name>heme b</name>
        <dbReference type="ChEBI" id="CHEBI:60344"/>
    </ligand>
    <ligandPart>
        <name>Fe</name>
        <dbReference type="ChEBI" id="CHEBI:18248"/>
    </ligandPart>
</feature>
<evidence type="ECO:0000256" key="5">
    <source>
        <dbReference type="ARBA" id="ARBA00023004"/>
    </source>
</evidence>
<evidence type="ECO:0000256" key="10">
    <source>
        <dbReference type="HAMAP-Rule" id="MF_01961"/>
    </source>
</evidence>
<dbReference type="PROSITE" id="PS50873">
    <property type="entry name" value="PEROXIDASE_4"/>
    <property type="match status" value="1"/>
</dbReference>
<dbReference type="PROSITE" id="PS00436">
    <property type="entry name" value="PEROXIDASE_2"/>
    <property type="match status" value="1"/>
</dbReference>
<comment type="function">
    <text evidence="10">Bifunctional enzyme with both catalase and broad-spectrum peroxidase activity.</text>
</comment>
<gene>
    <name evidence="10" type="primary">katG</name>
    <name evidence="13" type="ORF">Salmuc_03192</name>
</gene>
<dbReference type="NCBIfam" id="NF011635">
    <property type="entry name" value="PRK15061.1"/>
    <property type="match status" value="1"/>
</dbReference>
<organism evidence="13 14">
    <name type="scientific">Salipiger mucosus DSM 16094</name>
    <dbReference type="NCBI Taxonomy" id="1123237"/>
    <lineage>
        <taxon>Bacteria</taxon>
        <taxon>Pseudomonadati</taxon>
        <taxon>Pseudomonadota</taxon>
        <taxon>Alphaproteobacteria</taxon>
        <taxon>Rhodobacterales</taxon>
        <taxon>Roseobacteraceae</taxon>
        <taxon>Salipiger</taxon>
    </lineage>
</organism>
<keyword evidence="1 10" id="KW-0575">Peroxidase</keyword>
<dbReference type="EC" id="1.11.1.21" evidence="10 11"/>
<comment type="catalytic activity">
    <reaction evidence="7 10 11">
        <text>2 H2O2 = O2 + 2 H2O</text>
        <dbReference type="Rhea" id="RHEA:20309"/>
        <dbReference type="ChEBI" id="CHEBI:15377"/>
        <dbReference type="ChEBI" id="CHEBI:15379"/>
        <dbReference type="ChEBI" id="CHEBI:16240"/>
        <dbReference type="EC" id="1.11.1.21"/>
    </reaction>
</comment>
<keyword evidence="4 10" id="KW-0560">Oxidoreductase</keyword>
<sequence>MDGNDIKTSGKCPVMHGGNTEVGTSVMDWWPNALNLDILHQHDTKTNPMGPDFNYRDELEKLDVEALKKDMQALLTDSQDWWPADWGHYGGLMIRMAWHAAGSYRLADGRGGGGTGNQRFAPLNSWPDNASLDKARRLLWPIKKKYGNKVSWADLFILAGNSAYESMGLKTFGFGFGREDIWHPEKDVYWGAEKEWLAPSDERYENVDNPATMENPLAAVQMGLIYVNPEGVNGNPDPMKTAAQVRETFSRMAMNDEETAALTAGGHTVGKCHGNGDADALGREPEAADVELQGMGWYNPNMGGKATNAITGGPEGAWTTKPLEFDMGYFDMLFNHEWEVTESPAGAKQWKPVDIAEEDMPVDTTDPTQRRMPMMTDADMAMKVDPAYNAICQKFMADPEYFRDTFARAWFKLTHRDMGPKARYFGPDVPEEDLIWQDPVPEGSTSYDVEAVKARIAATDLSAAEMISTAWDSARTFRGSDMRGGANGARIRLAPQKDWAGNEPERLAKVLATLEPIAAETGASLADVIVLAGNVGVEQGIKAAGFDVAVPFTPGRGDASDEMTDADSFESMEPLADGFRNWLKTDYIVSPEEMMLDRTQLMGLTAPEMTVLTGGMRVLGTNHGGTKHGVFTDRVGALTTDFFVNLTDMANKWVPVGDGTYEIRDRKTDTVKWTATRVDLVFGSNSILRAYSEVYAQDDSAEKFVKDFVAAWTKVMDADRYDVAA</sequence>
<dbReference type="GO" id="GO:0005829">
    <property type="term" value="C:cytosol"/>
    <property type="evidence" value="ECO:0007669"/>
    <property type="project" value="TreeGrafter"/>
</dbReference>
<evidence type="ECO:0000256" key="11">
    <source>
        <dbReference type="RuleBase" id="RU003451"/>
    </source>
</evidence>
<evidence type="ECO:0000256" key="6">
    <source>
        <dbReference type="ARBA" id="ARBA00023324"/>
    </source>
</evidence>
<dbReference type="Gene3D" id="1.10.420.10">
    <property type="entry name" value="Peroxidase, domain 2"/>
    <property type="match status" value="2"/>
</dbReference>
<dbReference type="RefSeq" id="WP_020042913.1">
    <property type="nucleotide sequence ID" value="NZ_KE557291.1"/>
</dbReference>
<evidence type="ECO:0000256" key="7">
    <source>
        <dbReference type="ARBA" id="ARBA00049145"/>
    </source>
</evidence>
<comment type="similarity">
    <text evidence="9 10 11">Belongs to the peroxidase family. Peroxidase/catalase subfamily.</text>
</comment>
<evidence type="ECO:0000256" key="3">
    <source>
        <dbReference type="ARBA" id="ARBA00022723"/>
    </source>
</evidence>
<evidence type="ECO:0000256" key="9">
    <source>
        <dbReference type="ARBA" id="ARBA00060838"/>
    </source>
</evidence>
<dbReference type="FunFam" id="1.10.520.10:FF:000002">
    <property type="entry name" value="Catalase-peroxidase"/>
    <property type="match status" value="1"/>
</dbReference>
<keyword evidence="3 10" id="KW-0479">Metal-binding</keyword>
<dbReference type="PRINTS" id="PR00458">
    <property type="entry name" value="PEROXIDASE"/>
</dbReference>
<dbReference type="PANTHER" id="PTHR30555">
    <property type="entry name" value="HYDROPEROXIDASE I, BIFUNCTIONAL CATALASE-PEROXIDASE"/>
    <property type="match status" value="1"/>
</dbReference>
<evidence type="ECO:0000256" key="1">
    <source>
        <dbReference type="ARBA" id="ARBA00022559"/>
    </source>
</evidence>
<keyword evidence="6 10" id="KW-0376">Hydrogen peroxide</keyword>
<dbReference type="HAMAP" id="MF_01961">
    <property type="entry name" value="Catal_peroxid"/>
    <property type="match status" value="1"/>
</dbReference>
<dbReference type="STRING" id="1123237.Salmuc_03192"/>
<dbReference type="AlphaFoldDB" id="S9Q7Q7"/>
<feature type="site" description="Transition state stabilizer" evidence="10">
    <location>
        <position position="95"/>
    </location>
</feature>
<dbReference type="GO" id="GO:0046872">
    <property type="term" value="F:metal ion binding"/>
    <property type="evidence" value="ECO:0007669"/>
    <property type="project" value="UniProtKB-KW"/>
</dbReference>
<comment type="cofactor">
    <cofactor evidence="10">
        <name>heme b</name>
        <dbReference type="ChEBI" id="CHEBI:60344"/>
    </cofactor>
    <text evidence="10">Binds 1 heme b (iron(II)-protoporphyrin IX) group per dimer.</text>
</comment>
<keyword evidence="14" id="KW-1185">Reference proteome</keyword>
<dbReference type="Proteomes" id="UP000015347">
    <property type="component" value="Unassembled WGS sequence"/>
</dbReference>
<dbReference type="PRINTS" id="PR00460">
    <property type="entry name" value="BPEROXIDASE"/>
</dbReference>
<dbReference type="InterPro" id="IPR010255">
    <property type="entry name" value="Haem_peroxidase_sf"/>
</dbReference>
<evidence type="ECO:0000256" key="2">
    <source>
        <dbReference type="ARBA" id="ARBA00022617"/>
    </source>
</evidence>
<comment type="PTM">
    <text evidence="10">Formation of the three residue Trp-Tyr-Met cross-link is important for the catalase, but not the peroxidase activity of the enzyme.</text>
</comment>
<dbReference type="NCBIfam" id="TIGR00198">
    <property type="entry name" value="cat_per_HPI"/>
    <property type="match status" value="1"/>
</dbReference>
<name>S9Q7Q7_9RHOB</name>
<dbReference type="EMBL" id="APVH01000071">
    <property type="protein sequence ID" value="EPX75613.1"/>
    <property type="molecule type" value="Genomic_DNA"/>
</dbReference>
<keyword evidence="2 10" id="KW-0349">Heme</keyword>
<proteinExistence type="inferred from homology"/>
<keyword evidence="5 10" id="KW-0408">Iron</keyword>
<dbReference type="InterPro" id="IPR000763">
    <property type="entry name" value="Catalase_peroxidase"/>
</dbReference>
<dbReference type="GO" id="GO:0004096">
    <property type="term" value="F:catalase activity"/>
    <property type="evidence" value="ECO:0007669"/>
    <property type="project" value="UniProtKB-UniRule"/>
</dbReference>
<dbReference type="SUPFAM" id="SSF48113">
    <property type="entry name" value="Heme-dependent peroxidases"/>
    <property type="match status" value="2"/>
</dbReference>
<protein>
    <recommendedName>
        <fullName evidence="10 11">Catalase-peroxidase</fullName>
        <shortName evidence="10">CP</shortName>
        <ecNumber evidence="10 11">1.11.1.21</ecNumber>
    </recommendedName>
    <alternativeName>
        <fullName evidence="10">Peroxidase/catalase</fullName>
    </alternativeName>
</protein>
<evidence type="ECO:0000256" key="8">
    <source>
        <dbReference type="ARBA" id="ARBA00051651"/>
    </source>
</evidence>
<dbReference type="PANTHER" id="PTHR30555:SF6">
    <property type="entry name" value="CATALASE-PEROXIDASE"/>
    <property type="match status" value="1"/>
</dbReference>
<dbReference type="InterPro" id="IPR002016">
    <property type="entry name" value="Haem_peroxidase"/>
</dbReference>
<dbReference type="GO" id="GO:0070301">
    <property type="term" value="P:cellular response to hydrogen peroxide"/>
    <property type="evidence" value="ECO:0007669"/>
    <property type="project" value="TreeGrafter"/>
</dbReference>
<dbReference type="HOGENOM" id="CLU_025424_2_0_5"/>
<evidence type="ECO:0000313" key="14">
    <source>
        <dbReference type="Proteomes" id="UP000015347"/>
    </source>
</evidence>
<comment type="catalytic activity">
    <reaction evidence="8 10 11">
        <text>H2O2 + AH2 = A + 2 H2O</text>
        <dbReference type="Rhea" id="RHEA:30275"/>
        <dbReference type="ChEBI" id="CHEBI:13193"/>
        <dbReference type="ChEBI" id="CHEBI:15377"/>
        <dbReference type="ChEBI" id="CHEBI:16240"/>
        <dbReference type="ChEBI" id="CHEBI:17499"/>
        <dbReference type="EC" id="1.11.1.21"/>
    </reaction>
</comment>
<accession>S9Q7Q7</accession>
<dbReference type="Gene3D" id="1.10.520.10">
    <property type="match status" value="2"/>
</dbReference>
<evidence type="ECO:0000259" key="12">
    <source>
        <dbReference type="PROSITE" id="PS50873"/>
    </source>
</evidence>
<comment type="caution">
    <text evidence="13">The sequence shown here is derived from an EMBL/GenBank/DDBJ whole genome shotgun (WGS) entry which is preliminary data.</text>
</comment>
<dbReference type="InterPro" id="IPR019794">
    <property type="entry name" value="Peroxidases_AS"/>
</dbReference>
<dbReference type="CDD" id="cd08200">
    <property type="entry name" value="catalase_peroxidase_2"/>
    <property type="match status" value="1"/>
</dbReference>
<feature type="domain" description="Plant heme peroxidase family profile" evidence="12">
    <location>
        <begin position="132"/>
        <end position="453"/>
    </location>
</feature>
<evidence type="ECO:0000256" key="4">
    <source>
        <dbReference type="ARBA" id="ARBA00023002"/>
    </source>
</evidence>
<comment type="caution">
    <text evidence="10">Lacks conserved residue(s) required for the propagation of feature annotation.</text>
</comment>